<dbReference type="PRINTS" id="PR00368">
    <property type="entry name" value="FADPNR"/>
</dbReference>
<sequence length="409" mass="45050">MDKKQIVVIGGGAAGLLAAATAASRGHVVTLLEKNDRLGKKLLITGKGRCNITNSSDVENLISNVVHNKEFLYSAFYTFDNNAIIQLIEDQNVPTKIERGGRVFPVSDKSVDVVNALKRHAKKQGVKIKYDSTVKTVESKDYHVSQVVLENSQRFKCDSVIIATGGMSYPSTGSTGDGYFFARKLGHNIVTPKPALTPLEVKEGWVKELQGLSLKNTHLKLYKNDKLIFEDFGEMLFTHYGISGPMALSASGHIQDVSQGKFIIELDLKPALDEQKLDQRIQKDFQKYSRKIFGNSLGELLPKKMIPVIVNLSEIPEDKPVNQISKTERQRLVQLMKGLKITPTSLRGFKEAIITAGGINVKEVDPSTMESKKIKGLYFAGEVLDLDAYTGGYNLQIAFSTGFLAGLNV</sequence>
<dbReference type="Gene3D" id="2.40.30.10">
    <property type="entry name" value="Translation factors"/>
    <property type="match status" value="1"/>
</dbReference>
<dbReference type="PANTHER" id="PTHR42887">
    <property type="entry name" value="OS12G0638800 PROTEIN"/>
    <property type="match status" value="1"/>
</dbReference>
<evidence type="ECO:0000259" key="4">
    <source>
        <dbReference type="Pfam" id="PF03486"/>
    </source>
</evidence>
<evidence type="ECO:0000256" key="3">
    <source>
        <dbReference type="ARBA" id="ARBA00022827"/>
    </source>
</evidence>
<dbReference type="RefSeq" id="WP_350343276.1">
    <property type="nucleotide sequence ID" value="NZ_CP158367.1"/>
</dbReference>
<evidence type="ECO:0000256" key="1">
    <source>
        <dbReference type="ARBA" id="ARBA00001974"/>
    </source>
</evidence>
<accession>A0AAU7VKF3</accession>
<protein>
    <submittedName>
        <fullName evidence="6">NAD(P)/FAD-dependent oxidoreductase</fullName>
    </submittedName>
</protein>
<dbReference type="SUPFAM" id="SSF51905">
    <property type="entry name" value="FAD/NAD(P)-binding domain"/>
    <property type="match status" value="1"/>
</dbReference>
<dbReference type="InterPro" id="IPR004792">
    <property type="entry name" value="BaiN-like"/>
</dbReference>
<dbReference type="Gene3D" id="3.50.50.60">
    <property type="entry name" value="FAD/NAD(P)-binding domain"/>
    <property type="match status" value="1"/>
</dbReference>
<dbReference type="InterPro" id="IPR036188">
    <property type="entry name" value="FAD/NAD-bd_sf"/>
</dbReference>
<organism evidence="6">
    <name type="scientific">Proteinivorax tanatarense</name>
    <dbReference type="NCBI Taxonomy" id="1260629"/>
    <lineage>
        <taxon>Bacteria</taxon>
        <taxon>Bacillati</taxon>
        <taxon>Bacillota</taxon>
        <taxon>Clostridia</taxon>
        <taxon>Eubacteriales</taxon>
        <taxon>Proteinivoracaceae</taxon>
        <taxon>Proteinivorax</taxon>
    </lineage>
</organism>
<dbReference type="InterPro" id="IPR057661">
    <property type="entry name" value="RsdA/BaiN/AoA(So)_Rossmann"/>
</dbReference>
<name>A0AAU7VKF3_9FIRM</name>
<feature type="domain" description="RsdA/BaiN/AoA(So)-like insert" evidence="5">
    <location>
        <begin position="193"/>
        <end position="354"/>
    </location>
</feature>
<gene>
    <name evidence="6" type="ORF">PRVXT_002568</name>
</gene>
<evidence type="ECO:0000313" key="6">
    <source>
        <dbReference type="EMBL" id="XBX74524.1"/>
    </source>
</evidence>
<dbReference type="InterPro" id="IPR055178">
    <property type="entry name" value="RsdA/BaiN/AoA(So)-like_dom"/>
</dbReference>
<comment type="cofactor">
    <cofactor evidence="1">
        <name>FAD</name>
        <dbReference type="ChEBI" id="CHEBI:57692"/>
    </cofactor>
</comment>
<dbReference type="EMBL" id="CP158367">
    <property type="protein sequence ID" value="XBX74524.1"/>
    <property type="molecule type" value="Genomic_DNA"/>
</dbReference>
<keyword evidence="3" id="KW-0274">FAD</keyword>
<keyword evidence="2" id="KW-0285">Flavoprotein</keyword>
<dbReference type="PANTHER" id="PTHR42887:SF2">
    <property type="entry name" value="OS12G0638800 PROTEIN"/>
    <property type="match status" value="1"/>
</dbReference>
<proteinExistence type="predicted"/>
<dbReference type="Pfam" id="PF03486">
    <property type="entry name" value="HI0933_like"/>
    <property type="match status" value="1"/>
</dbReference>
<reference evidence="6" key="2">
    <citation type="submission" date="2024-06" db="EMBL/GenBank/DDBJ databases">
        <authorList>
            <person name="Petrova K.O."/>
            <person name="Toshchakov S.V."/>
            <person name="Boltjanskaja Y.V."/>
            <person name="Kevbrin V."/>
        </authorList>
    </citation>
    <scope>NUCLEOTIDE SEQUENCE</scope>
    <source>
        <strain evidence="6">Z-910T</strain>
    </source>
</reference>
<dbReference type="Gene3D" id="1.10.8.260">
    <property type="entry name" value="HI0933 insert domain-like"/>
    <property type="match status" value="1"/>
</dbReference>
<dbReference type="InterPro" id="IPR023166">
    <property type="entry name" value="BaiN-like_dom_sf"/>
</dbReference>
<dbReference type="SUPFAM" id="SSF160996">
    <property type="entry name" value="HI0933 insert domain-like"/>
    <property type="match status" value="1"/>
</dbReference>
<feature type="domain" description="RsdA/BaiN/AoA(So)-like Rossmann fold-like" evidence="4">
    <location>
        <begin position="5"/>
        <end position="407"/>
    </location>
</feature>
<dbReference type="PRINTS" id="PR00411">
    <property type="entry name" value="PNDRDTASEI"/>
</dbReference>
<evidence type="ECO:0000256" key="2">
    <source>
        <dbReference type="ARBA" id="ARBA00022630"/>
    </source>
</evidence>
<evidence type="ECO:0000259" key="5">
    <source>
        <dbReference type="Pfam" id="PF22780"/>
    </source>
</evidence>
<dbReference type="Pfam" id="PF22780">
    <property type="entry name" value="HI0933_like_1st"/>
    <property type="match status" value="1"/>
</dbReference>
<dbReference type="AlphaFoldDB" id="A0AAU7VKF3"/>
<dbReference type="NCBIfam" id="TIGR00275">
    <property type="entry name" value="aminoacetone oxidase family FAD-binding enzyme"/>
    <property type="match status" value="1"/>
</dbReference>
<reference evidence="6" key="1">
    <citation type="journal article" date="2013" name="Extremophiles">
        <title>Proteinivorax tanatarense gen. nov., sp. nov., an anaerobic, haloalkaliphilic, proteolytic bacterium isolated from a decaying algal bloom, and proposal of Proteinivoraceae fam. nov.</title>
        <authorList>
            <person name="Kevbrin V."/>
            <person name="Boltyanskaya Y."/>
            <person name="Zhilina T."/>
            <person name="Kolganova T."/>
            <person name="Lavrentjeva E."/>
            <person name="Kuznetsov B."/>
        </authorList>
    </citation>
    <scope>NUCLEOTIDE SEQUENCE</scope>
    <source>
        <strain evidence="6">Z-910T</strain>
    </source>
</reference>